<dbReference type="EC" id="3.5.1.25" evidence="4"/>
<dbReference type="Pfam" id="PF01979">
    <property type="entry name" value="Amidohydro_1"/>
    <property type="match status" value="1"/>
</dbReference>
<organism evidence="4">
    <name type="scientific">uncultured Chloroflexia bacterium</name>
    <dbReference type="NCBI Taxonomy" id="1672391"/>
    <lineage>
        <taxon>Bacteria</taxon>
        <taxon>Bacillati</taxon>
        <taxon>Chloroflexota</taxon>
        <taxon>Chloroflexia</taxon>
        <taxon>environmental samples</taxon>
    </lineage>
</organism>
<feature type="domain" description="Amidohydrolase-related" evidence="3">
    <location>
        <begin position="53"/>
        <end position="230"/>
    </location>
</feature>
<proteinExistence type="inferred from homology"/>
<dbReference type="InterPro" id="IPR032466">
    <property type="entry name" value="Metal_Hydrolase"/>
</dbReference>
<sequence length="238" mass="24822">MLAITGAQVITNRTSIEDGVVLVEAGSIVGVGATADLPIPDRAEVVDAAGLTVGPGLIDLHTHGADGVEANDATPEAILRLQRFYARHGVTGFLAGIWGYPAVIDAAIDAVVAACDAPDLSAGAALLGIYLEGPFLNPERKGAFPPATLVPPDRAILEHYIEKAQGHLRLLTLAPELAGADDLIELALAQNVVCAAGHTAANWEQMEQAYGRGVRHSTHTYNAMNPLHHRDPGVLGFA</sequence>
<dbReference type="SUPFAM" id="SSF51338">
    <property type="entry name" value="Composite domain of metallo-dependent hydrolases"/>
    <property type="match status" value="1"/>
</dbReference>
<dbReference type="PANTHER" id="PTHR11113">
    <property type="entry name" value="N-ACETYLGLUCOSAMINE-6-PHOSPHATE DEACETYLASE"/>
    <property type="match status" value="1"/>
</dbReference>
<evidence type="ECO:0000256" key="1">
    <source>
        <dbReference type="ARBA" id="ARBA00010716"/>
    </source>
</evidence>
<name>A0A6J4HN19_9CHLR</name>
<accession>A0A6J4HN19</accession>
<dbReference type="InterPro" id="IPR006680">
    <property type="entry name" value="Amidohydro-rel"/>
</dbReference>
<reference evidence="4" key="1">
    <citation type="submission" date="2020-02" db="EMBL/GenBank/DDBJ databases">
        <authorList>
            <person name="Meier V. D."/>
        </authorList>
    </citation>
    <scope>NUCLEOTIDE SEQUENCE</scope>
    <source>
        <strain evidence="4">AVDCRST_MAG93</strain>
    </source>
</reference>
<keyword evidence="2 4" id="KW-0378">Hydrolase</keyword>
<gene>
    <name evidence="4" type="ORF">AVDCRST_MAG93-663</name>
</gene>
<dbReference type="Gene3D" id="3.20.20.140">
    <property type="entry name" value="Metal-dependent hydrolases"/>
    <property type="match status" value="1"/>
</dbReference>
<dbReference type="EMBL" id="CADCTR010000214">
    <property type="protein sequence ID" value="CAA9226067.1"/>
    <property type="molecule type" value="Genomic_DNA"/>
</dbReference>
<dbReference type="GO" id="GO:0006046">
    <property type="term" value="P:N-acetylglucosamine catabolic process"/>
    <property type="evidence" value="ECO:0007669"/>
    <property type="project" value="TreeGrafter"/>
</dbReference>
<feature type="non-terminal residue" evidence="4">
    <location>
        <position position="238"/>
    </location>
</feature>
<dbReference type="SUPFAM" id="SSF51556">
    <property type="entry name" value="Metallo-dependent hydrolases"/>
    <property type="match status" value="1"/>
</dbReference>
<evidence type="ECO:0000313" key="4">
    <source>
        <dbReference type="EMBL" id="CAA9226067.1"/>
    </source>
</evidence>
<dbReference type="GO" id="GO:0008448">
    <property type="term" value="F:N-acetylglucosamine-6-phosphate deacetylase activity"/>
    <property type="evidence" value="ECO:0007669"/>
    <property type="project" value="UniProtKB-EC"/>
</dbReference>
<evidence type="ECO:0000259" key="3">
    <source>
        <dbReference type="Pfam" id="PF01979"/>
    </source>
</evidence>
<dbReference type="InterPro" id="IPR011059">
    <property type="entry name" value="Metal-dep_hydrolase_composite"/>
</dbReference>
<comment type="similarity">
    <text evidence="1">Belongs to the metallo-dependent hydrolases superfamily. NagA family.</text>
</comment>
<dbReference type="PANTHER" id="PTHR11113:SF14">
    <property type="entry name" value="N-ACETYLGLUCOSAMINE-6-PHOSPHATE DEACETYLASE"/>
    <property type="match status" value="1"/>
</dbReference>
<protein>
    <submittedName>
        <fullName evidence="4">N-acetylglucosamine-6-phosphate deacetylase</fullName>
        <ecNumber evidence="4">3.5.1.25</ecNumber>
    </submittedName>
</protein>
<evidence type="ECO:0000256" key="2">
    <source>
        <dbReference type="ARBA" id="ARBA00022801"/>
    </source>
</evidence>
<dbReference type="AlphaFoldDB" id="A0A6J4HN19"/>